<sequence>MPDRWLSDTRSSYDADAPGYAEKVSGLLDGRPYLRASLTLFAELVRAAGGGPVADVGCGPGYVTRYLNDAGVDAFGIDLSPEMVTLARESYPGLRFEIGTMTDLDLEDGSVVGVLAFWSVIHVPDDAVPGVFEEFRRVLRPGGPLLVGFHVGDEIQHTSEGYTGRPINVDSYHRPPGRIAGWLRDAGFMIEAELVLQPDEEVPGAVVFARGPG</sequence>
<feature type="domain" description="Methyltransferase" evidence="1">
    <location>
        <begin position="53"/>
        <end position="143"/>
    </location>
</feature>
<evidence type="ECO:0000313" key="3">
    <source>
        <dbReference type="Proteomes" id="UP001596455"/>
    </source>
</evidence>
<dbReference type="EC" id="2.1.1.-" evidence="2"/>
<dbReference type="Pfam" id="PF13649">
    <property type="entry name" value="Methyltransf_25"/>
    <property type="match status" value="1"/>
</dbReference>
<accession>A0ABW2Q2Z2</accession>
<name>A0ABW2Q2Z2_9MICO</name>
<keyword evidence="3" id="KW-1185">Reference proteome</keyword>
<dbReference type="InterPro" id="IPR050508">
    <property type="entry name" value="Methyltransf_Superfamily"/>
</dbReference>
<dbReference type="Proteomes" id="UP001596455">
    <property type="component" value="Unassembled WGS sequence"/>
</dbReference>
<reference evidence="3" key="1">
    <citation type="journal article" date="2019" name="Int. J. Syst. Evol. Microbiol.">
        <title>The Global Catalogue of Microorganisms (GCM) 10K type strain sequencing project: providing services to taxonomists for standard genome sequencing and annotation.</title>
        <authorList>
            <consortium name="The Broad Institute Genomics Platform"/>
            <consortium name="The Broad Institute Genome Sequencing Center for Infectious Disease"/>
            <person name="Wu L."/>
            <person name="Ma J."/>
        </authorList>
    </citation>
    <scope>NUCLEOTIDE SEQUENCE [LARGE SCALE GENOMIC DNA]</scope>
    <source>
        <strain evidence="3">JCM 1490</strain>
    </source>
</reference>
<dbReference type="PANTHER" id="PTHR42912">
    <property type="entry name" value="METHYLTRANSFERASE"/>
    <property type="match status" value="1"/>
</dbReference>
<dbReference type="CDD" id="cd02440">
    <property type="entry name" value="AdoMet_MTases"/>
    <property type="match status" value="1"/>
</dbReference>
<dbReference type="RefSeq" id="WP_382390729.1">
    <property type="nucleotide sequence ID" value="NZ_JBHTCQ010000001.1"/>
</dbReference>
<dbReference type="InterPro" id="IPR029063">
    <property type="entry name" value="SAM-dependent_MTases_sf"/>
</dbReference>
<dbReference type="Gene3D" id="3.40.50.150">
    <property type="entry name" value="Vaccinia Virus protein VP39"/>
    <property type="match status" value="1"/>
</dbReference>
<proteinExistence type="predicted"/>
<dbReference type="EMBL" id="JBHTCQ010000001">
    <property type="protein sequence ID" value="MFC7403865.1"/>
    <property type="molecule type" value="Genomic_DNA"/>
</dbReference>
<comment type="caution">
    <text evidence="2">The sequence shown here is derived from an EMBL/GenBank/DDBJ whole genome shotgun (WGS) entry which is preliminary data.</text>
</comment>
<protein>
    <submittedName>
        <fullName evidence="2">Class I SAM-dependent methyltransferase</fullName>
        <ecNumber evidence="2">2.1.1.-</ecNumber>
    </submittedName>
</protein>
<evidence type="ECO:0000313" key="2">
    <source>
        <dbReference type="EMBL" id="MFC7403865.1"/>
    </source>
</evidence>
<organism evidence="2 3">
    <name type="scientific">Georgenia alba</name>
    <dbReference type="NCBI Taxonomy" id="2233858"/>
    <lineage>
        <taxon>Bacteria</taxon>
        <taxon>Bacillati</taxon>
        <taxon>Actinomycetota</taxon>
        <taxon>Actinomycetes</taxon>
        <taxon>Micrococcales</taxon>
        <taxon>Bogoriellaceae</taxon>
        <taxon>Georgenia</taxon>
    </lineage>
</organism>
<dbReference type="SUPFAM" id="SSF53335">
    <property type="entry name" value="S-adenosyl-L-methionine-dependent methyltransferases"/>
    <property type="match status" value="1"/>
</dbReference>
<dbReference type="GO" id="GO:0008168">
    <property type="term" value="F:methyltransferase activity"/>
    <property type="evidence" value="ECO:0007669"/>
    <property type="project" value="UniProtKB-KW"/>
</dbReference>
<keyword evidence="2" id="KW-0489">Methyltransferase</keyword>
<evidence type="ECO:0000259" key="1">
    <source>
        <dbReference type="Pfam" id="PF13649"/>
    </source>
</evidence>
<gene>
    <name evidence="2" type="ORF">ACFQQL_01985</name>
</gene>
<keyword evidence="2" id="KW-0808">Transferase</keyword>
<dbReference type="InterPro" id="IPR041698">
    <property type="entry name" value="Methyltransf_25"/>
</dbReference>
<dbReference type="GO" id="GO:0032259">
    <property type="term" value="P:methylation"/>
    <property type="evidence" value="ECO:0007669"/>
    <property type="project" value="UniProtKB-KW"/>
</dbReference>
<dbReference type="PANTHER" id="PTHR42912:SF93">
    <property type="entry name" value="N6-ADENOSINE-METHYLTRANSFERASE TMT1A"/>
    <property type="match status" value="1"/>
</dbReference>